<proteinExistence type="predicted"/>
<feature type="non-terminal residue" evidence="1">
    <location>
        <position position="37"/>
    </location>
</feature>
<protein>
    <submittedName>
        <fullName evidence="1">Uncharacterized protein</fullName>
    </submittedName>
</protein>
<reference evidence="1 2" key="1">
    <citation type="journal article" date="2018" name="Front. Plant Sci.">
        <title>Red Clover (Trifolium pratense) and Zigzag Clover (T. medium) - A Picture of Genomic Similarities and Differences.</title>
        <authorList>
            <person name="Dluhosova J."/>
            <person name="Istvanek J."/>
            <person name="Nedelnik J."/>
            <person name="Repkova J."/>
        </authorList>
    </citation>
    <scope>NUCLEOTIDE SEQUENCE [LARGE SCALE GENOMIC DNA]</scope>
    <source>
        <strain evidence="2">cv. 10/8</strain>
        <tissue evidence="1">Leaf</tissue>
    </source>
</reference>
<sequence length="37" mass="4290">MRSLLEDEWLTLSNIQGSENPIDMLTNMVTINKLKLQ</sequence>
<evidence type="ECO:0000313" key="1">
    <source>
        <dbReference type="EMBL" id="MCI70918.1"/>
    </source>
</evidence>
<accession>A0A392UCZ3</accession>
<dbReference type="EMBL" id="LXQA010785776">
    <property type="protein sequence ID" value="MCI70918.1"/>
    <property type="molecule type" value="Genomic_DNA"/>
</dbReference>
<dbReference type="Proteomes" id="UP000265520">
    <property type="component" value="Unassembled WGS sequence"/>
</dbReference>
<keyword evidence="2" id="KW-1185">Reference proteome</keyword>
<organism evidence="1 2">
    <name type="scientific">Trifolium medium</name>
    <dbReference type="NCBI Taxonomy" id="97028"/>
    <lineage>
        <taxon>Eukaryota</taxon>
        <taxon>Viridiplantae</taxon>
        <taxon>Streptophyta</taxon>
        <taxon>Embryophyta</taxon>
        <taxon>Tracheophyta</taxon>
        <taxon>Spermatophyta</taxon>
        <taxon>Magnoliopsida</taxon>
        <taxon>eudicotyledons</taxon>
        <taxon>Gunneridae</taxon>
        <taxon>Pentapetalae</taxon>
        <taxon>rosids</taxon>
        <taxon>fabids</taxon>
        <taxon>Fabales</taxon>
        <taxon>Fabaceae</taxon>
        <taxon>Papilionoideae</taxon>
        <taxon>50 kb inversion clade</taxon>
        <taxon>NPAAA clade</taxon>
        <taxon>Hologalegina</taxon>
        <taxon>IRL clade</taxon>
        <taxon>Trifolieae</taxon>
        <taxon>Trifolium</taxon>
    </lineage>
</organism>
<name>A0A392UCZ3_9FABA</name>
<dbReference type="AlphaFoldDB" id="A0A392UCZ3"/>
<evidence type="ECO:0000313" key="2">
    <source>
        <dbReference type="Proteomes" id="UP000265520"/>
    </source>
</evidence>
<comment type="caution">
    <text evidence="1">The sequence shown here is derived from an EMBL/GenBank/DDBJ whole genome shotgun (WGS) entry which is preliminary data.</text>
</comment>